<evidence type="ECO:0000313" key="2">
    <source>
        <dbReference type="Proteomes" id="UP000054011"/>
    </source>
</evidence>
<name>A0A100Y4X5_9ACTN</name>
<sequence length="178" mass="19436">MYFEQVFTYAWRDGPAGRQPSVLSVAHEPDPTAPDGGRRWILLAGTPDFSETLAFDGAEHVREFARAVLDLPPEPAPYERRLLFSETVRRTLPSGPTEETRYATLWVGRDPEEELRGFFSYQSYYSLSGGIGGTGGTGMTALGLEVVCDDVDVSRARAGARELLAELEGPADSPDHAA</sequence>
<proteinExistence type="predicted"/>
<gene>
    <name evidence="1" type="ORF">ATE80_16575</name>
</gene>
<protein>
    <submittedName>
        <fullName evidence="1">Uncharacterized protein</fullName>
    </submittedName>
</protein>
<dbReference type="EMBL" id="LNSV01000039">
    <property type="protein sequence ID" value="KUH37756.1"/>
    <property type="molecule type" value="Genomic_DNA"/>
</dbReference>
<organism evidence="1 2">
    <name type="scientific">Streptomyces kanasensis</name>
    <dbReference type="NCBI Taxonomy" id="936756"/>
    <lineage>
        <taxon>Bacteria</taxon>
        <taxon>Bacillati</taxon>
        <taxon>Actinomycetota</taxon>
        <taxon>Actinomycetes</taxon>
        <taxon>Kitasatosporales</taxon>
        <taxon>Streptomycetaceae</taxon>
        <taxon>Streptomyces</taxon>
    </lineage>
</organism>
<dbReference type="Proteomes" id="UP000054011">
    <property type="component" value="Unassembled WGS sequence"/>
</dbReference>
<dbReference type="RefSeq" id="WP_058942986.1">
    <property type="nucleotide sequence ID" value="NZ_LNSV01000039.1"/>
</dbReference>
<reference evidence="1 2" key="1">
    <citation type="submission" date="2015-11" db="EMBL/GenBank/DDBJ databases">
        <title>Genome-wide analysis reveals the secondary metabolome in Streptomyces kanasensis ZX01.</title>
        <authorList>
            <person name="Zhang G."/>
            <person name="Han L."/>
            <person name="Feng J."/>
            <person name="Zhang X."/>
        </authorList>
    </citation>
    <scope>NUCLEOTIDE SEQUENCE [LARGE SCALE GENOMIC DNA]</scope>
    <source>
        <strain evidence="1 2">ZX01</strain>
    </source>
</reference>
<evidence type="ECO:0000313" key="1">
    <source>
        <dbReference type="EMBL" id="KUH37756.1"/>
    </source>
</evidence>
<dbReference type="OrthoDB" id="4202235at2"/>
<accession>A0A100Y4X5</accession>
<dbReference type="AlphaFoldDB" id="A0A100Y4X5"/>
<keyword evidence="2" id="KW-1185">Reference proteome</keyword>
<comment type="caution">
    <text evidence="1">The sequence shown here is derived from an EMBL/GenBank/DDBJ whole genome shotgun (WGS) entry which is preliminary data.</text>
</comment>